<dbReference type="AlphaFoldDB" id="A0A974RVU6"/>
<dbReference type="PROSITE" id="PS51257">
    <property type="entry name" value="PROKAR_LIPOPROTEIN"/>
    <property type="match status" value="1"/>
</dbReference>
<gene>
    <name evidence="2" type="ORF">JHT90_08540</name>
</gene>
<organism evidence="2 3">
    <name type="scientific">Entomomonas asaccharolytica</name>
    <dbReference type="NCBI Taxonomy" id="2785331"/>
    <lineage>
        <taxon>Bacteria</taxon>
        <taxon>Pseudomonadati</taxon>
        <taxon>Pseudomonadota</taxon>
        <taxon>Gammaproteobacteria</taxon>
        <taxon>Pseudomonadales</taxon>
        <taxon>Pseudomonadaceae</taxon>
        <taxon>Entomomonas</taxon>
    </lineage>
</organism>
<dbReference type="KEGG" id="eaz:JHT90_08540"/>
<keyword evidence="3" id="KW-1185">Reference proteome</keyword>
<keyword evidence="1" id="KW-0732">Signal</keyword>
<evidence type="ECO:0000313" key="3">
    <source>
        <dbReference type="Proteomes" id="UP000595278"/>
    </source>
</evidence>
<feature type="signal peptide" evidence="1">
    <location>
        <begin position="1"/>
        <end position="19"/>
    </location>
</feature>
<reference evidence="2 3" key="1">
    <citation type="submission" date="2021-01" db="EMBL/GenBank/DDBJ databases">
        <title>Entomomonas sp. F2A isolated from a house cricket (Acheta domesticus).</title>
        <authorList>
            <person name="Spergser J."/>
            <person name="Busse H.-J."/>
        </authorList>
    </citation>
    <scope>NUCLEOTIDE SEQUENCE [LARGE SCALE GENOMIC DNA]</scope>
    <source>
        <strain evidence="2 3">F2A</strain>
    </source>
</reference>
<accession>A0A974RVU6</accession>
<dbReference type="EMBL" id="CP067393">
    <property type="protein sequence ID" value="QQP84470.1"/>
    <property type="molecule type" value="Genomic_DNA"/>
</dbReference>
<sequence>MIFRYLLVLVISISCVACSDNVEVISTNIVNDPDTSSPLEICFNKPFTDRLKAKITVVTKDDLIFSRQDIILSFDHSNKTNCLFLNARKSLLPKRSPKELRRQARNSLKHENIKSIDIKLSQNHGYLYNSENQITEYLRTF</sequence>
<dbReference type="RefSeq" id="WP_201090367.1">
    <property type="nucleotide sequence ID" value="NZ_CP067393.1"/>
</dbReference>
<name>A0A974RVU6_9GAMM</name>
<evidence type="ECO:0000313" key="2">
    <source>
        <dbReference type="EMBL" id="QQP84470.1"/>
    </source>
</evidence>
<protein>
    <recommendedName>
        <fullName evidence="4">Lipoprotein</fullName>
    </recommendedName>
</protein>
<evidence type="ECO:0000256" key="1">
    <source>
        <dbReference type="SAM" id="SignalP"/>
    </source>
</evidence>
<evidence type="ECO:0008006" key="4">
    <source>
        <dbReference type="Google" id="ProtNLM"/>
    </source>
</evidence>
<proteinExistence type="predicted"/>
<feature type="chain" id="PRO_5037976952" description="Lipoprotein" evidence="1">
    <location>
        <begin position="20"/>
        <end position="141"/>
    </location>
</feature>
<dbReference type="Proteomes" id="UP000595278">
    <property type="component" value="Chromosome"/>
</dbReference>